<organism evidence="1 2">
    <name type="scientific">Sphingopyxis witflariensis</name>
    <dbReference type="NCBI Taxonomy" id="173675"/>
    <lineage>
        <taxon>Bacteria</taxon>
        <taxon>Pseudomonadati</taxon>
        <taxon>Pseudomonadota</taxon>
        <taxon>Alphaproteobacteria</taxon>
        <taxon>Sphingomonadales</taxon>
        <taxon>Sphingomonadaceae</taxon>
        <taxon>Sphingopyxis</taxon>
    </lineage>
</organism>
<accession>A0A246JET4</accession>
<sequence length="72" mass="7542">MKKEHPMKVKLTASLSGANGAWSAGDAYECSDEEACSLIAAGFAVPDVAPKVERAVKSVPELRAGARKKTIP</sequence>
<dbReference type="EMBL" id="NISJ01000016">
    <property type="protein sequence ID" value="OWQ91105.1"/>
    <property type="molecule type" value="Genomic_DNA"/>
</dbReference>
<evidence type="ECO:0000313" key="1">
    <source>
        <dbReference type="EMBL" id="OWQ91105.1"/>
    </source>
</evidence>
<keyword evidence="2" id="KW-1185">Reference proteome</keyword>
<dbReference type="AlphaFoldDB" id="A0A246JET4"/>
<proteinExistence type="predicted"/>
<comment type="caution">
    <text evidence="1">The sequence shown here is derived from an EMBL/GenBank/DDBJ whole genome shotgun (WGS) entry which is preliminary data.</text>
</comment>
<evidence type="ECO:0000313" key="2">
    <source>
        <dbReference type="Proteomes" id="UP000197097"/>
    </source>
</evidence>
<name>A0A246JET4_9SPHN</name>
<dbReference type="Proteomes" id="UP000197097">
    <property type="component" value="Unassembled WGS sequence"/>
</dbReference>
<reference evidence="1 2" key="1">
    <citation type="journal article" date="2002" name="Int. J. Syst. Evol. Microbiol.">
        <title>Sphingopyxis witflariensis sp. nov., isolated from activated sludge.</title>
        <authorList>
            <person name="Kampfer P."/>
            <person name="Witzenberger R."/>
            <person name="Denner E.B."/>
            <person name="Busse H.J."/>
            <person name="Neef A."/>
        </authorList>
    </citation>
    <scope>NUCLEOTIDE SEQUENCE [LARGE SCALE GENOMIC DNA]</scope>
    <source>
        <strain evidence="1 2">DSM 14551</strain>
    </source>
</reference>
<protein>
    <submittedName>
        <fullName evidence="1">Uncharacterized protein</fullName>
    </submittedName>
</protein>
<gene>
    <name evidence="1" type="ORF">CDQ91_19390</name>
</gene>